<feature type="non-terminal residue" evidence="2">
    <location>
        <position position="65"/>
    </location>
</feature>
<feature type="region of interest" description="Disordered" evidence="1">
    <location>
        <begin position="1"/>
        <end position="65"/>
    </location>
</feature>
<accession>A0A9N7TW61</accession>
<gene>
    <name evidence="2" type="ORF">PLEPLA_LOCUS8151</name>
</gene>
<organism evidence="2 3">
    <name type="scientific">Pleuronectes platessa</name>
    <name type="common">European plaice</name>
    <dbReference type="NCBI Taxonomy" id="8262"/>
    <lineage>
        <taxon>Eukaryota</taxon>
        <taxon>Metazoa</taxon>
        <taxon>Chordata</taxon>
        <taxon>Craniata</taxon>
        <taxon>Vertebrata</taxon>
        <taxon>Euteleostomi</taxon>
        <taxon>Actinopterygii</taxon>
        <taxon>Neopterygii</taxon>
        <taxon>Teleostei</taxon>
        <taxon>Neoteleostei</taxon>
        <taxon>Acanthomorphata</taxon>
        <taxon>Carangaria</taxon>
        <taxon>Pleuronectiformes</taxon>
        <taxon>Pleuronectoidei</taxon>
        <taxon>Pleuronectidae</taxon>
        <taxon>Pleuronectes</taxon>
    </lineage>
</organism>
<keyword evidence="3" id="KW-1185">Reference proteome</keyword>
<name>A0A9N7TW61_PLEPL</name>
<evidence type="ECO:0000313" key="3">
    <source>
        <dbReference type="Proteomes" id="UP001153269"/>
    </source>
</evidence>
<proteinExistence type="predicted"/>
<sequence>MLFLSRKQETYADLKSKKAEDKREEKKKRKEYDGEGEQSPPEDCGAQLWQDGRSSQKVSCDTYGK</sequence>
<evidence type="ECO:0000313" key="2">
    <source>
        <dbReference type="EMBL" id="CAB1420276.1"/>
    </source>
</evidence>
<feature type="compositionally biased region" description="Basic and acidic residues" evidence="1">
    <location>
        <begin position="1"/>
        <end position="24"/>
    </location>
</feature>
<dbReference type="EMBL" id="CADEAL010000446">
    <property type="protein sequence ID" value="CAB1420276.1"/>
    <property type="molecule type" value="Genomic_DNA"/>
</dbReference>
<dbReference type="Proteomes" id="UP001153269">
    <property type="component" value="Unassembled WGS sequence"/>
</dbReference>
<protein>
    <submittedName>
        <fullName evidence="2">Uncharacterized protein</fullName>
    </submittedName>
</protein>
<dbReference type="AlphaFoldDB" id="A0A9N7TW61"/>
<comment type="caution">
    <text evidence="2">The sequence shown here is derived from an EMBL/GenBank/DDBJ whole genome shotgun (WGS) entry which is preliminary data.</text>
</comment>
<reference evidence="2" key="1">
    <citation type="submission" date="2020-03" db="EMBL/GenBank/DDBJ databases">
        <authorList>
            <person name="Weist P."/>
        </authorList>
    </citation>
    <scope>NUCLEOTIDE SEQUENCE</scope>
</reference>
<evidence type="ECO:0000256" key="1">
    <source>
        <dbReference type="SAM" id="MobiDB-lite"/>
    </source>
</evidence>